<dbReference type="GO" id="GO:0016715">
    <property type="term" value="F:oxidoreductase activity, acting on paired donors, with incorporation or reduction of molecular oxygen, reduced ascorbate as one donor, and incorporation of one atom of oxygen"/>
    <property type="evidence" value="ECO:0007669"/>
    <property type="project" value="InterPro"/>
</dbReference>
<dbReference type="InterPro" id="IPR015197">
    <property type="entry name" value="PngaseF_C"/>
</dbReference>
<gene>
    <name evidence="5" type="ORF">CMC5_030800</name>
</gene>
<feature type="chain" id="PRO_5005459299" description="Peptide-N-glycosidase F C-terminal domain-containing protein" evidence="3">
    <location>
        <begin position="30"/>
        <end position="376"/>
    </location>
</feature>
<name>A0A0K1EEC5_CHOCO</name>
<protein>
    <recommendedName>
        <fullName evidence="4">Peptide-N-glycosidase F C-terminal domain-containing protein</fullName>
    </recommendedName>
</protein>
<dbReference type="Gene3D" id="2.60.120.230">
    <property type="match status" value="2"/>
</dbReference>
<keyword evidence="3" id="KW-0732">Signal</keyword>
<sequence length="376" mass="39684">MHPSSAARASARALVLGAATLLTTLTACSTETAPDPGPGTGGAGGAPAAPYTLQALNDVRISSDANDEHFQQAFADIDLSGAPFASVKLVVELKSTCTPFETWSSNPPPEGHRWPADCDAYDRNFEISLDDPRADGDAPGIELIRAITPFGGPMRLEEDITDIANGMPGPHRLKAFIATWPDPEGQVSGANGGWNVNASLEVTPGPAPRDVLAVVPLFNGTQRGMDGSTPIAFQVPEGTTSARLEYRATGHGGDPGGTGCIGPAEEFCRRVHRIFVDDEAITHFNAWRDDCDTLCTLAHYGPADGGFDYCQENPCGAIESVRAPRANWCPGSVTPPLVFDGAAPVTPGEHRFAWTIVNPSPGGQWRLSAHYIAFGR</sequence>
<accession>A0A0K1EEC5</accession>
<dbReference type="RefSeq" id="WP_050431102.1">
    <property type="nucleotide sequence ID" value="NZ_CP012159.1"/>
</dbReference>
<dbReference type="STRING" id="52.CMC5_030800"/>
<dbReference type="OrthoDB" id="5501050at2"/>
<dbReference type="EMBL" id="CP012159">
    <property type="protein sequence ID" value="AKT38933.1"/>
    <property type="molecule type" value="Genomic_DNA"/>
</dbReference>
<evidence type="ECO:0000313" key="6">
    <source>
        <dbReference type="Proteomes" id="UP000067626"/>
    </source>
</evidence>
<evidence type="ECO:0000256" key="2">
    <source>
        <dbReference type="SAM" id="MobiDB-lite"/>
    </source>
</evidence>
<feature type="signal peptide" evidence="3">
    <location>
        <begin position="1"/>
        <end position="29"/>
    </location>
</feature>
<evidence type="ECO:0000256" key="1">
    <source>
        <dbReference type="ARBA" id="ARBA00023157"/>
    </source>
</evidence>
<dbReference type="AlphaFoldDB" id="A0A0K1EEC5"/>
<reference evidence="5 6" key="1">
    <citation type="submission" date="2015-07" db="EMBL/GenBank/DDBJ databases">
        <title>Genome analysis of myxobacterium Chondromyces crocatus Cm c5 reveals a high potential for natural compound synthesis and the genetic basis for the loss of fruiting body formation.</title>
        <authorList>
            <person name="Zaburannyi N."/>
            <person name="Bunk B."/>
            <person name="Maier J."/>
            <person name="Overmann J."/>
            <person name="Mueller R."/>
        </authorList>
    </citation>
    <scope>NUCLEOTIDE SEQUENCE [LARGE SCALE GENOMIC DNA]</scope>
    <source>
        <strain evidence="5 6">Cm c5</strain>
    </source>
</reference>
<proteinExistence type="predicted"/>
<keyword evidence="6" id="KW-1185">Reference proteome</keyword>
<keyword evidence="1" id="KW-1015">Disulfide bond</keyword>
<dbReference type="Pfam" id="PF09113">
    <property type="entry name" value="N-glycanase_C"/>
    <property type="match status" value="1"/>
</dbReference>
<feature type="domain" description="Peptide-N-glycosidase F C-terminal" evidence="4">
    <location>
        <begin position="228"/>
        <end position="356"/>
    </location>
</feature>
<dbReference type="SUPFAM" id="SSF49742">
    <property type="entry name" value="PHM/PNGase F"/>
    <property type="match status" value="1"/>
</dbReference>
<evidence type="ECO:0000313" key="5">
    <source>
        <dbReference type="EMBL" id="AKT38933.1"/>
    </source>
</evidence>
<organism evidence="5 6">
    <name type="scientific">Chondromyces crocatus</name>
    <dbReference type="NCBI Taxonomy" id="52"/>
    <lineage>
        <taxon>Bacteria</taxon>
        <taxon>Pseudomonadati</taxon>
        <taxon>Myxococcota</taxon>
        <taxon>Polyangia</taxon>
        <taxon>Polyangiales</taxon>
        <taxon>Polyangiaceae</taxon>
        <taxon>Chondromyces</taxon>
    </lineage>
</organism>
<evidence type="ECO:0000259" key="4">
    <source>
        <dbReference type="Pfam" id="PF09113"/>
    </source>
</evidence>
<dbReference type="InterPro" id="IPR008977">
    <property type="entry name" value="PHM/PNGase_F_dom_sf"/>
</dbReference>
<evidence type="ECO:0000256" key="3">
    <source>
        <dbReference type="SAM" id="SignalP"/>
    </source>
</evidence>
<dbReference type="InterPro" id="IPR014784">
    <property type="entry name" value="Cu2_ascorb_mOase-like_C"/>
</dbReference>
<dbReference type="KEGG" id="ccro:CMC5_030800"/>
<feature type="region of interest" description="Disordered" evidence="2">
    <location>
        <begin position="29"/>
        <end position="49"/>
    </location>
</feature>
<dbReference type="Proteomes" id="UP000067626">
    <property type="component" value="Chromosome"/>
</dbReference>